<reference evidence="1 2" key="1">
    <citation type="submission" date="2016-08" db="EMBL/GenBank/DDBJ databases">
        <title>Analysis of Carbohydrate Active Enzymes in Thermogemmatispora T81 Reveals Carbohydrate Degradation Ability.</title>
        <authorList>
            <person name="Tomazini A."/>
            <person name="Lal S."/>
            <person name="Stott M."/>
            <person name="Henrissat B."/>
            <person name="Polikarpov I."/>
            <person name="Sparling R."/>
            <person name="Levin D.B."/>
        </authorList>
    </citation>
    <scope>NUCLEOTIDE SEQUENCE [LARGE SCALE GENOMIC DNA]</scope>
    <source>
        <strain evidence="1 2">T81</strain>
    </source>
</reference>
<dbReference type="EMBL" id="MCIF01000002">
    <property type="protein sequence ID" value="RAQ95620.1"/>
    <property type="molecule type" value="Genomic_DNA"/>
</dbReference>
<evidence type="ECO:0000313" key="1">
    <source>
        <dbReference type="EMBL" id="RAQ95620.1"/>
    </source>
</evidence>
<accession>A0A328VIL1</accession>
<protein>
    <submittedName>
        <fullName evidence="1">Uncharacterized protein</fullName>
    </submittedName>
</protein>
<dbReference type="AlphaFoldDB" id="A0A328VIL1"/>
<keyword evidence="2" id="KW-1185">Reference proteome</keyword>
<dbReference type="Proteomes" id="UP000248706">
    <property type="component" value="Unassembled WGS sequence"/>
</dbReference>
<organism evidence="1 2">
    <name type="scientific">Thermogemmatispora tikiterensis</name>
    <dbReference type="NCBI Taxonomy" id="1825093"/>
    <lineage>
        <taxon>Bacteria</taxon>
        <taxon>Bacillati</taxon>
        <taxon>Chloroflexota</taxon>
        <taxon>Ktedonobacteria</taxon>
        <taxon>Thermogemmatisporales</taxon>
        <taxon>Thermogemmatisporaceae</taxon>
        <taxon>Thermogemmatispora</taxon>
    </lineage>
</organism>
<name>A0A328VIL1_9CHLR</name>
<sequence length="59" mass="6338">MTRPKKQGAASQLSHKPAWRGLYPGQVAAWLIAAGLAHPARGEVQRHNASKLLLVQLSA</sequence>
<evidence type="ECO:0000313" key="2">
    <source>
        <dbReference type="Proteomes" id="UP000248706"/>
    </source>
</evidence>
<gene>
    <name evidence="1" type="ORF">A4R35_08750</name>
</gene>
<comment type="caution">
    <text evidence="1">The sequence shown here is derived from an EMBL/GenBank/DDBJ whole genome shotgun (WGS) entry which is preliminary data.</text>
</comment>
<proteinExistence type="predicted"/>